<dbReference type="Pfam" id="PF13474">
    <property type="entry name" value="SnoaL_3"/>
    <property type="match status" value="1"/>
</dbReference>
<dbReference type="SUPFAM" id="SSF54427">
    <property type="entry name" value="NTF2-like"/>
    <property type="match status" value="1"/>
</dbReference>
<dbReference type="EMBL" id="MFSV01000013">
    <property type="protein sequence ID" value="OGI59095.1"/>
    <property type="molecule type" value="Genomic_DNA"/>
</dbReference>
<proteinExistence type="predicted"/>
<feature type="domain" description="SnoaL-like" evidence="1">
    <location>
        <begin position="2"/>
        <end position="108"/>
    </location>
</feature>
<evidence type="ECO:0000259" key="1">
    <source>
        <dbReference type="Pfam" id="PF13474"/>
    </source>
</evidence>
<organism evidence="2 3">
    <name type="scientific">Candidatus Muproteobacteria bacterium RBG_19FT_COMBO_61_10</name>
    <dbReference type="NCBI Taxonomy" id="1817761"/>
    <lineage>
        <taxon>Bacteria</taxon>
        <taxon>Pseudomonadati</taxon>
        <taxon>Pseudomonadota</taxon>
        <taxon>Candidatus Muproteobacteria</taxon>
    </lineage>
</organism>
<evidence type="ECO:0000313" key="3">
    <source>
        <dbReference type="Proteomes" id="UP000177950"/>
    </source>
</evidence>
<reference evidence="2 3" key="1">
    <citation type="journal article" date="2016" name="Nat. Commun.">
        <title>Thousands of microbial genomes shed light on interconnected biogeochemical processes in an aquifer system.</title>
        <authorList>
            <person name="Anantharaman K."/>
            <person name="Brown C.T."/>
            <person name="Hug L.A."/>
            <person name="Sharon I."/>
            <person name="Castelle C.J."/>
            <person name="Probst A.J."/>
            <person name="Thomas B.C."/>
            <person name="Singh A."/>
            <person name="Wilkins M.J."/>
            <person name="Karaoz U."/>
            <person name="Brodie E.L."/>
            <person name="Williams K.H."/>
            <person name="Hubbard S.S."/>
            <person name="Banfield J.F."/>
        </authorList>
    </citation>
    <scope>NUCLEOTIDE SEQUENCE [LARGE SCALE GENOMIC DNA]</scope>
</reference>
<dbReference type="InterPro" id="IPR037401">
    <property type="entry name" value="SnoaL-like"/>
</dbReference>
<protein>
    <recommendedName>
        <fullName evidence="1">SnoaL-like domain-containing protein</fullName>
    </recommendedName>
</protein>
<dbReference type="Proteomes" id="UP000177950">
    <property type="component" value="Unassembled WGS sequence"/>
</dbReference>
<dbReference type="AlphaFoldDB" id="A0A1F6UNZ8"/>
<dbReference type="InterPro" id="IPR032710">
    <property type="entry name" value="NTF2-like_dom_sf"/>
</dbReference>
<comment type="caution">
    <text evidence="2">The sequence shown here is derived from an EMBL/GenBank/DDBJ whole genome shotgun (WGS) entry which is preliminary data.</text>
</comment>
<accession>A0A1F6UNZ8</accession>
<sequence length="125" mass="14104">MLEALARTANAHDFAAHMDLISPAVNVYGVPGFEVIGYDDWARQCRHEFEQGLLQHVSYEGLRVVSMTPGNVLFKTTETVEGTDGTVNRHGVEILIRKEADGRWRVTQERILAEGEMEHDSRKSH</sequence>
<gene>
    <name evidence="2" type="ORF">A2V58_08930</name>
</gene>
<name>A0A1F6UNZ8_9PROT</name>
<evidence type="ECO:0000313" key="2">
    <source>
        <dbReference type="EMBL" id="OGI59095.1"/>
    </source>
</evidence>
<dbReference type="Gene3D" id="3.10.450.50">
    <property type="match status" value="1"/>
</dbReference>